<keyword evidence="1" id="KW-1185">Reference proteome</keyword>
<protein>
    <submittedName>
        <fullName evidence="2">Mitochondrial protein AtMg01250</fullName>
    </submittedName>
</protein>
<evidence type="ECO:0000313" key="1">
    <source>
        <dbReference type="Proteomes" id="UP000790787"/>
    </source>
</evidence>
<organism evidence="1 2">
    <name type="scientific">Nicotiana tabacum</name>
    <name type="common">Common tobacco</name>
    <dbReference type="NCBI Taxonomy" id="4097"/>
    <lineage>
        <taxon>Eukaryota</taxon>
        <taxon>Viridiplantae</taxon>
        <taxon>Streptophyta</taxon>
        <taxon>Embryophyta</taxon>
        <taxon>Tracheophyta</taxon>
        <taxon>Spermatophyta</taxon>
        <taxon>Magnoliopsida</taxon>
        <taxon>eudicotyledons</taxon>
        <taxon>Gunneridae</taxon>
        <taxon>Pentapetalae</taxon>
        <taxon>asterids</taxon>
        <taxon>lamiids</taxon>
        <taxon>Solanales</taxon>
        <taxon>Solanaceae</taxon>
        <taxon>Nicotianoideae</taxon>
        <taxon>Nicotianeae</taxon>
        <taxon>Nicotiana</taxon>
    </lineage>
</organism>
<evidence type="ECO:0000313" key="2">
    <source>
        <dbReference type="RefSeq" id="XP_075101809.1"/>
    </source>
</evidence>
<sequence>MACVSTVSYSIFINGKHSIPYAAKRGMRQGDPLSHYLFVLVMEYLSRSLKSLKDKPDFNFHPRCAKLNIIQLGFADDLLLFCRGDVLYAQMVFECFQKFSLASGLVANQGKSSIYFGGIPAKVQQEITQLLGFPTGTLPFRYLGVSLSSKRLSIGKYQPLIDKMLGRITTWTAKVLPYSSRLQLTELC</sequence>
<dbReference type="Proteomes" id="UP000790787">
    <property type="component" value="Chromosome 23"/>
</dbReference>
<reference evidence="1" key="1">
    <citation type="journal article" date="2014" name="Nat. Commun.">
        <title>The tobacco genome sequence and its comparison with those of tomato and potato.</title>
        <authorList>
            <person name="Sierro N."/>
            <person name="Battey J.N."/>
            <person name="Ouadi S."/>
            <person name="Bakaher N."/>
            <person name="Bovet L."/>
            <person name="Willig A."/>
            <person name="Goepfert S."/>
            <person name="Peitsch M.C."/>
            <person name="Ivanov N.V."/>
        </authorList>
    </citation>
    <scope>NUCLEOTIDE SEQUENCE [LARGE SCALE GENOMIC DNA]</scope>
</reference>
<accession>A0AC58TXA1</accession>
<proteinExistence type="predicted"/>
<gene>
    <name evidence="2" type="primary">LOC142177237</name>
</gene>
<reference evidence="2" key="2">
    <citation type="submission" date="2025-08" db="UniProtKB">
        <authorList>
            <consortium name="RefSeq"/>
        </authorList>
    </citation>
    <scope>IDENTIFICATION</scope>
    <source>
        <tissue evidence="2">Leaf</tissue>
    </source>
</reference>
<dbReference type="RefSeq" id="XP_075101809.1">
    <property type="nucleotide sequence ID" value="XM_075245708.1"/>
</dbReference>
<name>A0AC58TXA1_TOBAC</name>